<dbReference type="SUPFAM" id="SSF53756">
    <property type="entry name" value="UDP-Glycosyltransferase/glycogen phosphorylase"/>
    <property type="match status" value="1"/>
</dbReference>
<dbReference type="Pfam" id="PF13439">
    <property type="entry name" value="Glyco_transf_4"/>
    <property type="match status" value="1"/>
</dbReference>
<sequence>MKVLICAMAYPPDTLGGGEISTRLLAEALSQQNVDVSVLTMTDGQPGLQMQNGIAVNRIACPNVYWAMRSREQSPLKKIRWHLSQSFGSVIAAEIQSAVLDRNPDLVHTSTIEDFGAKFWSWAKQKRFKTVHTLRSQCLLHRSANMYDAKRDRDRKPDWLSSPKRRHSANVDGVVGISQDILDRHLKHRFFPAAKSTVIGNPFEGVAGDARIRSEGPIRLGILGRIEPDKGIGPLLDTLRHVKTDPPWRLQIAGTGEDDFVDHLRRKSEGLPVEFLGWSDSREFLVNLDLLIIPSRCVEAFGRGVVEAFSVGVPVLCLRRGGLPELINHGTTGWVLDQWSDTEVTRCIEDCRKLASEAMIEKAKRFSTKEIASQYRVFYQQIMKLN</sequence>
<dbReference type="Proteomes" id="UP000322699">
    <property type="component" value="Unassembled WGS sequence"/>
</dbReference>
<feature type="domain" description="Glycosyltransferase subfamily 4-like N-terminal" evidence="1">
    <location>
        <begin position="16"/>
        <end position="202"/>
    </location>
</feature>
<dbReference type="Pfam" id="PF13692">
    <property type="entry name" value="Glyco_trans_1_4"/>
    <property type="match status" value="1"/>
</dbReference>
<dbReference type="InterPro" id="IPR050194">
    <property type="entry name" value="Glycosyltransferase_grp1"/>
</dbReference>
<comment type="caution">
    <text evidence="2">The sequence shown here is derived from an EMBL/GenBank/DDBJ whole genome shotgun (WGS) entry which is preliminary data.</text>
</comment>
<keyword evidence="3" id="KW-1185">Reference proteome</keyword>
<evidence type="ECO:0000313" key="2">
    <source>
        <dbReference type="EMBL" id="KAA1258797.1"/>
    </source>
</evidence>
<dbReference type="AlphaFoldDB" id="A0A5B1CCD7"/>
<protein>
    <submittedName>
        <fullName evidence="2">D-inositol 3-phosphate glycosyltransferase</fullName>
        <ecNumber evidence="2">2.4.1.250</ecNumber>
    </submittedName>
</protein>
<accession>A0A5B1CCD7</accession>
<keyword evidence="2" id="KW-0808">Transferase</keyword>
<organism evidence="2 3">
    <name type="scientific">Rubripirellula obstinata</name>
    <dbReference type="NCBI Taxonomy" id="406547"/>
    <lineage>
        <taxon>Bacteria</taxon>
        <taxon>Pseudomonadati</taxon>
        <taxon>Planctomycetota</taxon>
        <taxon>Planctomycetia</taxon>
        <taxon>Pirellulales</taxon>
        <taxon>Pirellulaceae</taxon>
        <taxon>Rubripirellula</taxon>
    </lineage>
</organism>
<keyword evidence="2" id="KW-0328">Glycosyltransferase</keyword>
<dbReference type="OrthoDB" id="9795068at2"/>
<dbReference type="EC" id="2.4.1.250" evidence="2"/>
<proteinExistence type="predicted"/>
<dbReference type="Gene3D" id="3.40.50.2000">
    <property type="entry name" value="Glycogen Phosphorylase B"/>
    <property type="match status" value="2"/>
</dbReference>
<dbReference type="InterPro" id="IPR028098">
    <property type="entry name" value="Glyco_trans_4-like_N"/>
</dbReference>
<evidence type="ECO:0000313" key="3">
    <source>
        <dbReference type="Proteomes" id="UP000322699"/>
    </source>
</evidence>
<evidence type="ECO:0000259" key="1">
    <source>
        <dbReference type="Pfam" id="PF13439"/>
    </source>
</evidence>
<dbReference type="RefSeq" id="WP_068261335.1">
    <property type="nucleotide sequence ID" value="NZ_LWSK01000024.1"/>
</dbReference>
<dbReference type="EMBL" id="VRLW01000001">
    <property type="protein sequence ID" value="KAA1258797.1"/>
    <property type="molecule type" value="Genomic_DNA"/>
</dbReference>
<name>A0A5B1CCD7_9BACT</name>
<dbReference type="PANTHER" id="PTHR45947">
    <property type="entry name" value="SULFOQUINOVOSYL TRANSFERASE SQD2"/>
    <property type="match status" value="1"/>
</dbReference>
<reference evidence="2 3" key="1">
    <citation type="submission" date="2019-08" db="EMBL/GenBank/DDBJ databases">
        <title>Deep-cultivation of Planctomycetes and their phenomic and genomic characterization uncovers novel biology.</title>
        <authorList>
            <person name="Wiegand S."/>
            <person name="Jogler M."/>
            <person name="Boedeker C."/>
            <person name="Pinto D."/>
            <person name="Vollmers J."/>
            <person name="Rivas-Marin E."/>
            <person name="Kohn T."/>
            <person name="Peeters S.H."/>
            <person name="Heuer A."/>
            <person name="Rast P."/>
            <person name="Oberbeckmann S."/>
            <person name="Bunk B."/>
            <person name="Jeske O."/>
            <person name="Meyerdierks A."/>
            <person name="Storesund J.E."/>
            <person name="Kallscheuer N."/>
            <person name="Luecker S."/>
            <person name="Lage O.M."/>
            <person name="Pohl T."/>
            <person name="Merkel B.J."/>
            <person name="Hornburger P."/>
            <person name="Mueller R.-W."/>
            <person name="Bruemmer F."/>
            <person name="Labrenz M."/>
            <person name="Spormann A.M."/>
            <person name="Op Den Camp H."/>
            <person name="Overmann J."/>
            <person name="Amann R."/>
            <person name="Jetten M.S.M."/>
            <person name="Mascher T."/>
            <person name="Medema M.H."/>
            <person name="Devos D.P."/>
            <person name="Kaster A.-K."/>
            <person name="Ovreas L."/>
            <person name="Rohde M."/>
            <person name="Galperin M.Y."/>
            <person name="Jogler C."/>
        </authorList>
    </citation>
    <scope>NUCLEOTIDE SEQUENCE [LARGE SCALE GENOMIC DNA]</scope>
    <source>
        <strain evidence="2 3">LF1</strain>
    </source>
</reference>
<dbReference type="GO" id="GO:0102710">
    <property type="term" value="F:D-inositol-3-phosphate glycosyltransferase activity"/>
    <property type="evidence" value="ECO:0007669"/>
    <property type="project" value="UniProtKB-EC"/>
</dbReference>
<dbReference type="PANTHER" id="PTHR45947:SF13">
    <property type="entry name" value="TRANSFERASE"/>
    <property type="match status" value="1"/>
</dbReference>
<gene>
    <name evidence="2" type="primary">mshA_1</name>
    <name evidence="2" type="ORF">LF1_13200</name>
</gene>